<evidence type="ECO:0000256" key="1">
    <source>
        <dbReference type="SAM" id="MobiDB-lite"/>
    </source>
</evidence>
<evidence type="ECO:0000313" key="3">
    <source>
        <dbReference type="EMBL" id="KAK1545955.1"/>
    </source>
</evidence>
<proteinExistence type="predicted"/>
<keyword evidence="2" id="KW-0732">Signal</keyword>
<comment type="caution">
    <text evidence="3">The sequence shown here is derived from an EMBL/GenBank/DDBJ whole genome shotgun (WGS) entry which is preliminary data.</text>
</comment>
<dbReference type="GeneID" id="85371643"/>
<sequence>MKFTSTLLILASAGAVVASLPNAGMPLVERDEIVGKKGLEATKTNPRVKRADGTFNLVPRQTQTKQARMDSDDDDDAGPFKEKRAEEAVQEKRDELTPTKTNPRVKRADGTFNLAPRQSITGKAKA</sequence>
<dbReference type="EMBL" id="MOPA01000002">
    <property type="protein sequence ID" value="KAK1545955.1"/>
    <property type="molecule type" value="Genomic_DNA"/>
</dbReference>
<feature type="signal peptide" evidence="2">
    <location>
        <begin position="1"/>
        <end position="19"/>
    </location>
</feature>
<reference evidence="3 4" key="1">
    <citation type="submission" date="2016-10" db="EMBL/GenBank/DDBJ databases">
        <title>The genome sequence of Colletotrichum fioriniae PJ7.</title>
        <authorList>
            <person name="Baroncelli R."/>
        </authorList>
    </citation>
    <scope>NUCLEOTIDE SEQUENCE [LARGE SCALE GENOMIC DNA]</scope>
    <source>
        <strain evidence="3 4">IMI 384185</strain>
    </source>
</reference>
<gene>
    <name evidence="3" type="ORF">CPAR01_03457</name>
</gene>
<feature type="compositionally biased region" description="Polar residues" evidence="1">
    <location>
        <begin position="116"/>
        <end position="126"/>
    </location>
</feature>
<feature type="region of interest" description="Disordered" evidence="1">
    <location>
        <begin position="57"/>
        <end position="126"/>
    </location>
</feature>
<protein>
    <submittedName>
        <fullName evidence="3">Uncharacterized protein</fullName>
    </submittedName>
</protein>
<feature type="chain" id="PRO_5046264081" evidence="2">
    <location>
        <begin position="20"/>
        <end position="126"/>
    </location>
</feature>
<name>A0ABQ9T2G0_9PEZI</name>
<organism evidence="3 4">
    <name type="scientific">Colletotrichum paranaense</name>
    <dbReference type="NCBI Taxonomy" id="1914294"/>
    <lineage>
        <taxon>Eukaryota</taxon>
        <taxon>Fungi</taxon>
        <taxon>Dikarya</taxon>
        <taxon>Ascomycota</taxon>
        <taxon>Pezizomycotina</taxon>
        <taxon>Sordariomycetes</taxon>
        <taxon>Hypocreomycetidae</taxon>
        <taxon>Glomerellales</taxon>
        <taxon>Glomerellaceae</taxon>
        <taxon>Colletotrichum</taxon>
        <taxon>Colletotrichum acutatum species complex</taxon>
    </lineage>
</organism>
<evidence type="ECO:0000256" key="2">
    <source>
        <dbReference type="SAM" id="SignalP"/>
    </source>
</evidence>
<keyword evidence="4" id="KW-1185">Reference proteome</keyword>
<evidence type="ECO:0000313" key="4">
    <source>
        <dbReference type="Proteomes" id="UP001241169"/>
    </source>
</evidence>
<accession>A0ABQ9T2G0</accession>
<dbReference type="Proteomes" id="UP001241169">
    <property type="component" value="Unassembled WGS sequence"/>
</dbReference>
<feature type="compositionally biased region" description="Basic and acidic residues" evidence="1">
    <location>
        <begin position="78"/>
        <end position="97"/>
    </location>
</feature>
<dbReference type="RefSeq" id="XP_060355072.1">
    <property type="nucleotide sequence ID" value="XM_060487744.1"/>
</dbReference>